<dbReference type="RefSeq" id="WP_066642474.1">
    <property type="nucleotide sequence ID" value="NZ_CP060286.1"/>
</dbReference>
<protein>
    <submittedName>
        <fullName evidence="3">Helix-hairpin-helix domain-containing protein</fullName>
    </submittedName>
    <submittedName>
        <fullName evidence="2">Helix-hairpin-helix motif protein</fullName>
    </submittedName>
</protein>
<dbReference type="GO" id="GO:0015628">
    <property type="term" value="P:protein secretion by the type II secretion system"/>
    <property type="evidence" value="ECO:0007669"/>
    <property type="project" value="TreeGrafter"/>
</dbReference>
<evidence type="ECO:0000313" key="5">
    <source>
        <dbReference type="Proteomes" id="UP000515909"/>
    </source>
</evidence>
<organism evidence="2 4">
    <name type="scientific">Caproicibacter fermentans</name>
    <dbReference type="NCBI Taxonomy" id="2576756"/>
    <lineage>
        <taxon>Bacteria</taxon>
        <taxon>Bacillati</taxon>
        <taxon>Bacillota</taxon>
        <taxon>Clostridia</taxon>
        <taxon>Eubacteriales</taxon>
        <taxon>Acutalibacteraceae</taxon>
        <taxon>Caproicibacter</taxon>
    </lineage>
</organism>
<reference evidence="2 4" key="1">
    <citation type="submission" date="2019-09" db="EMBL/GenBank/DDBJ databases">
        <title>Genome sequence of Clostridium sp. EA1.</title>
        <authorList>
            <person name="Poehlein A."/>
            <person name="Bengelsdorf F.R."/>
            <person name="Daniel R."/>
        </authorList>
    </citation>
    <scope>NUCLEOTIDE SEQUENCE [LARGE SCALE GENOMIC DNA]</scope>
    <source>
        <strain evidence="2 4">EA1</strain>
    </source>
</reference>
<dbReference type="Pfam" id="PF12836">
    <property type="entry name" value="HHH_3"/>
    <property type="match status" value="1"/>
</dbReference>
<keyword evidence="1" id="KW-0812">Transmembrane</keyword>
<gene>
    <name evidence="2" type="ORF">CAFE_13570</name>
    <name evidence="3" type="ORF">HCR03_00835</name>
</gene>
<sequence length="147" mass="15694">MDEESRQKKLLILLAAVICSVMIGYNAFYVPDATVAWRQESSSRSETPAFFSSGSEPASSDSAVSAGVRSAASSGLSSAVRISGKVNINTATPQELSDGLVGIGKTLSQRIVDYREKNGPFRSIEEIKNVSGIGDKIFDQIRDSITT</sequence>
<dbReference type="OrthoDB" id="9790239at2"/>
<dbReference type="EMBL" id="CP060286">
    <property type="protein sequence ID" value="QNK40907.1"/>
    <property type="molecule type" value="Genomic_DNA"/>
</dbReference>
<dbReference type="Gene3D" id="1.10.150.280">
    <property type="entry name" value="AF1531-like domain"/>
    <property type="match status" value="1"/>
</dbReference>
<dbReference type="SUPFAM" id="SSF47781">
    <property type="entry name" value="RuvA domain 2-like"/>
    <property type="match status" value="1"/>
</dbReference>
<dbReference type="KEGG" id="cfem:HCR03_00835"/>
<dbReference type="InterPro" id="IPR051675">
    <property type="entry name" value="Endo/Exo/Phosphatase_dom_1"/>
</dbReference>
<reference evidence="3 5" key="2">
    <citation type="submission" date="2020-08" db="EMBL/GenBank/DDBJ databases">
        <title>The isolate Caproiciproducens sp. 7D4C2 produces n-caproate at mildly acidic conditions from hexoses: genome and rBOX comparison with related strains and chain-elongating bacteria.</title>
        <authorList>
            <person name="Esquivel-Elizondo S."/>
            <person name="Bagci C."/>
            <person name="Temovska M."/>
            <person name="Jeon B.S."/>
            <person name="Bessarab I."/>
            <person name="Williams R.B.H."/>
            <person name="Huson D.H."/>
            <person name="Angenent L.T."/>
        </authorList>
    </citation>
    <scope>NUCLEOTIDE SEQUENCE [LARGE SCALE GENOMIC DNA]</scope>
    <source>
        <strain evidence="3 5">7D4C2</strain>
    </source>
</reference>
<keyword evidence="4" id="KW-1185">Reference proteome</keyword>
<dbReference type="EMBL" id="VWXL01000047">
    <property type="protein sequence ID" value="MVB10661.1"/>
    <property type="molecule type" value="Genomic_DNA"/>
</dbReference>
<dbReference type="Proteomes" id="UP000469440">
    <property type="component" value="Unassembled WGS sequence"/>
</dbReference>
<dbReference type="PANTHER" id="PTHR21180">
    <property type="entry name" value="ENDONUCLEASE/EXONUCLEASE/PHOSPHATASE FAMILY DOMAIN-CONTAINING PROTEIN 1"/>
    <property type="match status" value="1"/>
</dbReference>
<dbReference type="AlphaFoldDB" id="A0A6N8HXT4"/>
<name>A0A6N8HXT4_9FIRM</name>
<dbReference type="PANTHER" id="PTHR21180:SF32">
    <property type="entry name" value="ENDONUCLEASE_EXONUCLEASE_PHOSPHATASE FAMILY DOMAIN-CONTAINING PROTEIN 1"/>
    <property type="match status" value="1"/>
</dbReference>
<accession>A0A6N8HXT4</accession>
<accession>A0A7G8TBB6</accession>
<keyword evidence="1" id="KW-1133">Transmembrane helix</keyword>
<evidence type="ECO:0000256" key="1">
    <source>
        <dbReference type="SAM" id="Phobius"/>
    </source>
</evidence>
<dbReference type="Proteomes" id="UP000515909">
    <property type="component" value="Chromosome"/>
</dbReference>
<evidence type="ECO:0000313" key="4">
    <source>
        <dbReference type="Proteomes" id="UP000469440"/>
    </source>
</evidence>
<evidence type="ECO:0000313" key="2">
    <source>
        <dbReference type="EMBL" id="MVB10661.1"/>
    </source>
</evidence>
<dbReference type="GO" id="GO:0015627">
    <property type="term" value="C:type II protein secretion system complex"/>
    <property type="evidence" value="ECO:0007669"/>
    <property type="project" value="TreeGrafter"/>
</dbReference>
<dbReference type="InterPro" id="IPR010994">
    <property type="entry name" value="RuvA_2-like"/>
</dbReference>
<evidence type="ECO:0000313" key="3">
    <source>
        <dbReference type="EMBL" id="QNK40907.1"/>
    </source>
</evidence>
<feature type="transmembrane region" description="Helical" evidence="1">
    <location>
        <begin position="12"/>
        <end position="30"/>
    </location>
</feature>
<keyword evidence="1" id="KW-0472">Membrane</keyword>
<dbReference type="NCBIfam" id="TIGR00426">
    <property type="entry name" value="competence protein ComEA helix-hairpin-helix repeat region"/>
    <property type="match status" value="1"/>
</dbReference>
<proteinExistence type="predicted"/>
<dbReference type="InterPro" id="IPR004509">
    <property type="entry name" value="Competence_ComEA_HhH"/>
</dbReference>